<dbReference type="NCBIfam" id="TIGR02203">
    <property type="entry name" value="MsbA_lipidA"/>
    <property type="match status" value="1"/>
</dbReference>
<dbReference type="InterPro" id="IPR003593">
    <property type="entry name" value="AAA+_ATPase"/>
</dbReference>
<keyword evidence="4 11" id="KW-0812">Transmembrane</keyword>
<evidence type="ECO:0000256" key="7">
    <source>
        <dbReference type="ARBA" id="ARBA00022967"/>
    </source>
</evidence>
<evidence type="ECO:0000256" key="5">
    <source>
        <dbReference type="ARBA" id="ARBA00022741"/>
    </source>
</evidence>
<keyword evidence="6 14" id="KW-0067">ATP-binding</keyword>
<dbReference type="Pfam" id="PF00664">
    <property type="entry name" value="ABC_membrane"/>
    <property type="match status" value="1"/>
</dbReference>
<dbReference type="InterPro" id="IPR011527">
    <property type="entry name" value="ABC1_TM_dom"/>
</dbReference>
<dbReference type="InterPro" id="IPR017871">
    <property type="entry name" value="ABC_transporter-like_CS"/>
</dbReference>
<keyword evidence="2" id="KW-0813">Transport</keyword>
<evidence type="ECO:0000259" key="13">
    <source>
        <dbReference type="PROSITE" id="PS50929"/>
    </source>
</evidence>
<evidence type="ECO:0000256" key="10">
    <source>
        <dbReference type="ARBA" id="ARBA00023136"/>
    </source>
</evidence>
<feature type="transmembrane region" description="Helical" evidence="11">
    <location>
        <begin position="193"/>
        <end position="210"/>
    </location>
</feature>
<dbReference type="CDD" id="cd18552">
    <property type="entry name" value="ABC_6TM_MsbA_like"/>
    <property type="match status" value="1"/>
</dbReference>
<dbReference type="InterPro" id="IPR036640">
    <property type="entry name" value="ABC1_TM_sf"/>
</dbReference>
<organism evidence="14 15">
    <name type="scientific">Sinobacterium norvegicum</name>
    <dbReference type="NCBI Taxonomy" id="1641715"/>
    <lineage>
        <taxon>Bacteria</taxon>
        <taxon>Pseudomonadati</taxon>
        <taxon>Pseudomonadota</taxon>
        <taxon>Gammaproteobacteria</taxon>
        <taxon>Cellvibrionales</taxon>
        <taxon>Spongiibacteraceae</taxon>
        <taxon>Sinobacterium</taxon>
    </lineage>
</organism>
<dbReference type="Proteomes" id="UP000838100">
    <property type="component" value="Unassembled WGS sequence"/>
</dbReference>
<dbReference type="InterPro" id="IPR011917">
    <property type="entry name" value="ABC_transpr_lipidA"/>
</dbReference>
<dbReference type="PANTHER" id="PTHR43394">
    <property type="entry name" value="ATP-DEPENDENT PERMEASE MDL1, MITOCHONDRIAL"/>
    <property type="match status" value="1"/>
</dbReference>
<dbReference type="InterPro" id="IPR027417">
    <property type="entry name" value="P-loop_NTPase"/>
</dbReference>
<keyword evidence="8 11" id="KW-1133">Transmembrane helix</keyword>
<evidence type="ECO:0000313" key="14">
    <source>
        <dbReference type="EMBL" id="CAH0990004.1"/>
    </source>
</evidence>
<dbReference type="SUPFAM" id="SSF90123">
    <property type="entry name" value="ABC transporter transmembrane region"/>
    <property type="match status" value="1"/>
</dbReference>
<evidence type="ECO:0000259" key="12">
    <source>
        <dbReference type="PROSITE" id="PS50893"/>
    </source>
</evidence>
<keyword evidence="10 11" id="KW-0472">Membrane</keyword>
<accession>A0ABM9A9S2</accession>
<feature type="domain" description="ABC transmembrane type-1" evidence="13">
    <location>
        <begin position="31"/>
        <end position="332"/>
    </location>
</feature>
<dbReference type="Pfam" id="PF00005">
    <property type="entry name" value="ABC_tran"/>
    <property type="match status" value="1"/>
</dbReference>
<feature type="domain" description="ABC transporter" evidence="12">
    <location>
        <begin position="364"/>
        <end position="599"/>
    </location>
</feature>
<dbReference type="InterPro" id="IPR039421">
    <property type="entry name" value="Type_1_exporter"/>
</dbReference>
<keyword evidence="15" id="KW-1185">Reference proteome</keyword>
<comment type="subcellular location">
    <subcellularLocation>
        <location evidence="1">Cell membrane</location>
        <topology evidence="1">Multi-pass membrane protein</topology>
    </subcellularLocation>
</comment>
<protein>
    <submittedName>
        <fullName evidence="14">Lipid A export ATP-binding/permease protein MsbA</fullName>
    </submittedName>
</protein>
<feature type="transmembrane region" description="Helical" evidence="11">
    <location>
        <begin position="170"/>
        <end position="187"/>
    </location>
</feature>
<gene>
    <name evidence="14" type="primary">msbA_1</name>
    <name evidence="14" type="ORF">SIN8267_00081</name>
</gene>
<dbReference type="EMBL" id="CAKLPX010000001">
    <property type="protein sequence ID" value="CAH0990004.1"/>
    <property type="molecule type" value="Genomic_DNA"/>
</dbReference>
<evidence type="ECO:0000256" key="3">
    <source>
        <dbReference type="ARBA" id="ARBA00022475"/>
    </source>
</evidence>
<sequence>MSSKQANKKTSDWATYGRLLSNLGSLKLPFIVSIFGYLLYSSSQVLVADWTGFIIDSLGGSGMSEKGLISQLYERMFDAAELTANQKNMIVAGVAIPLAVMRGLGFFLGNYWLSFVSLNIVHRIRMQVFNKMLVVPSHYYDEHSSGQMITKVTYHTSQVTTAATESIKTVVREGLFVIGLLAYIFHINWQLSLIFLAVAPMLGIFIGYIGKRLRKYSRRIQDSVGGITEVCTETINGYKEVRLYGEKEKEEARFRSASHHNMTQSLKMSLFSAASSPIVQVMLWCAMAVIVWMALGMFDTGTAGDFVAYIGAAGMLAKPIRQLTEVYSQIQKGLAACDDLYEFIDSDVEVDSGDYSVDRVQGKIEFKNLSFAYRNSDQDVIKNINLTIEPGQTVALVGLSGSGKSTLISLLARFYDHDRGQLLLDGVDVTEYSLVNLRRQIAIVNQSATLFNDTIYNNIAYGNPTVEADDIHRAAETAHANEFIARLDKGLQTPVGEDGTLLSGGQKQRIAIARAIVKDAPILVFDEATASLDNKAENHIQQAMEAVMANRTTLVIAHRLSTIEQADVIVVMEEGEIVEQGSHADLMAQNKRYAQLYDRRFDEG</sequence>
<dbReference type="PROSITE" id="PS50929">
    <property type="entry name" value="ABC_TM1F"/>
    <property type="match status" value="1"/>
</dbReference>
<dbReference type="Gene3D" id="1.20.1560.10">
    <property type="entry name" value="ABC transporter type 1, transmembrane domain"/>
    <property type="match status" value="1"/>
</dbReference>
<name>A0ABM9A9S2_9GAMM</name>
<feature type="transmembrane region" description="Helical" evidence="11">
    <location>
        <begin position="270"/>
        <end position="295"/>
    </location>
</feature>
<evidence type="ECO:0000256" key="11">
    <source>
        <dbReference type="SAM" id="Phobius"/>
    </source>
</evidence>
<keyword evidence="9" id="KW-0445">Lipid transport</keyword>
<dbReference type="PROSITE" id="PS50893">
    <property type="entry name" value="ABC_TRANSPORTER_2"/>
    <property type="match status" value="1"/>
</dbReference>
<evidence type="ECO:0000313" key="15">
    <source>
        <dbReference type="Proteomes" id="UP000838100"/>
    </source>
</evidence>
<evidence type="ECO:0000256" key="1">
    <source>
        <dbReference type="ARBA" id="ARBA00004651"/>
    </source>
</evidence>
<evidence type="ECO:0000256" key="4">
    <source>
        <dbReference type="ARBA" id="ARBA00022692"/>
    </source>
</evidence>
<dbReference type="RefSeq" id="WP_237442705.1">
    <property type="nucleotide sequence ID" value="NZ_CAKLPX010000001.1"/>
</dbReference>
<keyword evidence="5" id="KW-0547">Nucleotide-binding</keyword>
<dbReference type="GO" id="GO:0005524">
    <property type="term" value="F:ATP binding"/>
    <property type="evidence" value="ECO:0007669"/>
    <property type="project" value="UniProtKB-KW"/>
</dbReference>
<proteinExistence type="predicted"/>
<dbReference type="SUPFAM" id="SSF52540">
    <property type="entry name" value="P-loop containing nucleoside triphosphate hydrolases"/>
    <property type="match status" value="1"/>
</dbReference>
<dbReference type="InterPro" id="IPR003439">
    <property type="entry name" value="ABC_transporter-like_ATP-bd"/>
</dbReference>
<evidence type="ECO:0000256" key="8">
    <source>
        <dbReference type="ARBA" id="ARBA00022989"/>
    </source>
</evidence>
<feature type="transmembrane region" description="Helical" evidence="11">
    <location>
        <begin position="90"/>
        <end position="113"/>
    </location>
</feature>
<keyword evidence="3" id="KW-1003">Cell membrane</keyword>
<reference evidence="14" key="1">
    <citation type="submission" date="2021-12" db="EMBL/GenBank/DDBJ databases">
        <authorList>
            <person name="Rodrigo-Torres L."/>
            <person name="Arahal R. D."/>
            <person name="Lucena T."/>
        </authorList>
    </citation>
    <scope>NUCLEOTIDE SEQUENCE</scope>
    <source>
        <strain evidence="14">CECT 8267</strain>
    </source>
</reference>
<comment type="caution">
    <text evidence="14">The sequence shown here is derived from an EMBL/GenBank/DDBJ whole genome shotgun (WGS) entry which is preliminary data.</text>
</comment>
<evidence type="ECO:0000256" key="9">
    <source>
        <dbReference type="ARBA" id="ARBA00023055"/>
    </source>
</evidence>
<dbReference type="PANTHER" id="PTHR43394:SF1">
    <property type="entry name" value="ATP-BINDING CASSETTE SUB-FAMILY B MEMBER 10, MITOCHONDRIAL"/>
    <property type="match status" value="1"/>
</dbReference>
<evidence type="ECO:0000256" key="6">
    <source>
        <dbReference type="ARBA" id="ARBA00022840"/>
    </source>
</evidence>
<dbReference type="PROSITE" id="PS00211">
    <property type="entry name" value="ABC_TRANSPORTER_1"/>
    <property type="match status" value="1"/>
</dbReference>
<keyword evidence="7" id="KW-1278">Translocase</keyword>
<dbReference type="Gene3D" id="3.40.50.300">
    <property type="entry name" value="P-loop containing nucleotide triphosphate hydrolases"/>
    <property type="match status" value="1"/>
</dbReference>
<dbReference type="SMART" id="SM00382">
    <property type="entry name" value="AAA"/>
    <property type="match status" value="1"/>
</dbReference>
<feature type="transmembrane region" description="Helical" evidence="11">
    <location>
        <begin position="20"/>
        <end position="40"/>
    </location>
</feature>
<evidence type="ECO:0000256" key="2">
    <source>
        <dbReference type="ARBA" id="ARBA00022448"/>
    </source>
</evidence>